<accession>A0ABP0QSF1</accession>
<dbReference type="Proteomes" id="UP001642464">
    <property type="component" value="Unassembled WGS sequence"/>
</dbReference>
<organism evidence="1 2">
    <name type="scientific">Durusdinium trenchii</name>
    <dbReference type="NCBI Taxonomy" id="1381693"/>
    <lineage>
        <taxon>Eukaryota</taxon>
        <taxon>Sar</taxon>
        <taxon>Alveolata</taxon>
        <taxon>Dinophyceae</taxon>
        <taxon>Suessiales</taxon>
        <taxon>Symbiodiniaceae</taxon>
        <taxon>Durusdinium</taxon>
    </lineage>
</organism>
<evidence type="ECO:0000313" key="1">
    <source>
        <dbReference type="EMBL" id="CAK9089842.1"/>
    </source>
</evidence>
<dbReference type="EMBL" id="CAXAMM010039906">
    <property type="protein sequence ID" value="CAK9089842.1"/>
    <property type="molecule type" value="Genomic_DNA"/>
</dbReference>
<name>A0ABP0QSF1_9DINO</name>
<sequence length="379" mass="42144">MSRRSVLQVSGIAIAASLLEALRMVAHLIYVTALQTRALLECFLDQGSKLFDEMKILTVELVVSVCWDMGIADLHNEKVFSVRFEEKDQGEQVNRLRKRLGSLVFFPWIQPEQARFALWLENVDDRAALCEEVSTPLSKTVSLLSIDGTLKLRMTLQGQAASRASSQIRNAASFGDDDRALRRILTIRAVLAMQAVGSEDAAKVREVLESCLSSRALMQIKYVSTDTPWSKLYSELKKVCPNLECLSLDPVHLAIVCEYAQWDKRSPGSKVLRQLLNRINQTDESLGSTPWGPFFRGTSPPSLSGEEERMRASILSQSIGVAGSRAILDNIDPSAPMRCGITFIEILAAISKLYSHEVGRKVIRPARQTAWNGCSMERG</sequence>
<gene>
    <name evidence="1" type="ORF">SCF082_LOCUS42384</name>
</gene>
<protein>
    <submittedName>
        <fullName evidence="1">Uncharacterized protein</fullName>
    </submittedName>
</protein>
<evidence type="ECO:0000313" key="2">
    <source>
        <dbReference type="Proteomes" id="UP001642464"/>
    </source>
</evidence>
<keyword evidence="2" id="KW-1185">Reference proteome</keyword>
<comment type="caution">
    <text evidence="1">The sequence shown here is derived from an EMBL/GenBank/DDBJ whole genome shotgun (WGS) entry which is preliminary data.</text>
</comment>
<proteinExistence type="predicted"/>
<reference evidence="1 2" key="1">
    <citation type="submission" date="2024-02" db="EMBL/GenBank/DDBJ databases">
        <authorList>
            <person name="Chen Y."/>
            <person name="Shah S."/>
            <person name="Dougan E. K."/>
            <person name="Thang M."/>
            <person name="Chan C."/>
        </authorList>
    </citation>
    <scope>NUCLEOTIDE SEQUENCE [LARGE SCALE GENOMIC DNA]</scope>
</reference>